<dbReference type="EMBL" id="BSSD01000007">
    <property type="protein sequence ID" value="GLW93852.1"/>
    <property type="molecule type" value="Genomic_DNA"/>
</dbReference>
<dbReference type="Pfam" id="PF10604">
    <property type="entry name" value="Polyketide_cyc2"/>
    <property type="match status" value="1"/>
</dbReference>
<organism evidence="1 2">
    <name type="scientific">Actinokineospora globicatena</name>
    <dbReference type="NCBI Taxonomy" id="103729"/>
    <lineage>
        <taxon>Bacteria</taxon>
        <taxon>Bacillati</taxon>
        <taxon>Actinomycetota</taxon>
        <taxon>Actinomycetes</taxon>
        <taxon>Pseudonocardiales</taxon>
        <taxon>Pseudonocardiaceae</taxon>
        <taxon>Actinokineospora</taxon>
    </lineage>
</organism>
<keyword evidence="2" id="KW-1185">Reference proteome</keyword>
<evidence type="ECO:0000313" key="1">
    <source>
        <dbReference type="EMBL" id="GLW93852.1"/>
    </source>
</evidence>
<comment type="caution">
    <text evidence="1">The sequence shown here is derived from an EMBL/GenBank/DDBJ whole genome shotgun (WGS) entry which is preliminary data.</text>
</comment>
<dbReference type="AlphaFoldDB" id="A0A9W6QQK4"/>
<accession>A0A9W6QQK4</accession>
<dbReference type="Proteomes" id="UP001165042">
    <property type="component" value="Unassembled WGS sequence"/>
</dbReference>
<dbReference type="Gene3D" id="3.30.530.20">
    <property type="match status" value="1"/>
</dbReference>
<gene>
    <name evidence="1" type="ORF">Aglo03_46680</name>
</gene>
<name>A0A9W6QQK4_9PSEU</name>
<proteinExistence type="predicted"/>
<sequence length="165" mass="18272">MVGARFSGMSGVVEVLRSAQVPASVEQVWAIVSDAGRAPDWFSFSERTEVLSGDGVGQLRRQHGLWGNRRSEIDQEVVAFEAPVLIGWVHKAERLDGKAAPTLAKATRFTIELQPDGERTTVSLRTVQEPVDLLRGFLMRTAWTREIKRRMDESLARLARAAVSG</sequence>
<dbReference type="InterPro" id="IPR019587">
    <property type="entry name" value="Polyketide_cyclase/dehydratase"/>
</dbReference>
<protein>
    <recommendedName>
        <fullName evidence="3">Polyketide cyclase / dehydrase and lipid transport</fullName>
    </recommendedName>
</protein>
<evidence type="ECO:0008006" key="3">
    <source>
        <dbReference type="Google" id="ProtNLM"/>
    </source>
</evidence>
<evidence type="ECO:0000313" key="2">
    <source>
        <dbReference type="Proteomes" id="UP001165042"/>
    </source>
</evidence>
<reference evidence="1" key="1">
    <citation type="submission" date="2023-02" db="EMBL/GenBank/DDBJ databases">
        <title>Actinokineospora globicatena NBRC 15670.</title>
        <authorList>
            <person name="Ichikawa N."/>
            <person name="Sato H."/>
            <person name="Tonouchi N."/>
        </authorList>
    </citation>
    <scope>NUCLEOTIDE SEQUENCE</scope>
    <source>
        <strain evidence="1">NBRC 15670</strain>
    </source>
</reference>
<dbReference type="InterPro" id="IPR023393">
    <property type="entry name" value="START-like_dom_sf"/>
</dbReference>
<dbReference type="SUPFAM" id="SSF55961">
    <property type="entry name" value="Bet v1-like"/>
    <property type="match status" value="1"/>
</dbReference>